<dbReference type="GeneID" id="24440897"/>
<organism evidence="1 2">
    <name type="scientific">Tetrahymena thermophila (strain SB210)</name>
    <dbReference type="NCBI Taxonomy" id="312017"/>
    <lineage>
        <taxon>Eukaryota</taxon>
        <taxon>Sar</taxon>
        <taxon>Alveolata</taxon>
        <taxon>Ciliophora</taxon>
        <taxon>Intramacronucleata</taxon>
        <taxon>Oligohymenophorea</taxon>
        <taxon>Hymenostomatida</taxon>
        <taxon>Tetrahymenina</taxon>
        <taxon>Tetrahymenidae</taxon>
        <taxon>Tetrahymena</taxon>
    </lineage>
</organism>
<dbReference type="RefSeq" id="XP_012651403.1">
    <property type="nucleotide sequence ID" value="XM_012795949.1"/>
</dbReference>
<accession>W7XEE1</accession>
<proteinExistence type="predicted"/>
<name>W7XEE1_TETTS</name>
<gene>
    <name evidence="1" type="ORF">TTHERM_000845734</name>
</gene>
<dbReference type="InParanoid" id="W7XEE1"/>
<dbReference type="KEGG" id="tet:TTHERM_000845734"/>
<evidence type="ECO:0000313" key="1">
    <source>
        <dbReference type="EMBL" id="EWS76052.1"/>
    </source>
</evidence>
<dbReference type="EMBL" id="GG662825">
    <property type="protein sequence ID" value="EWS76052.1"/>
    <property type="molecule type" value="Genomic_DNA"/>
</dbReference>
<evidence type="ECO:0000313" key="2">
    <source>
        <dbReference type="Proteomes" id="UP000009168"/>
    </source>
</evidence>
<dbReference type="Proteomes" id="UP000009168">
    <property type="component" value="Unassembled WGS sequence"/>
</dbReference>
<protein>
    <submittedName>
        <fullName evidence="1">Uncharacterized protein</fullName>
    </submittedName>
</protein>
<keyword evidence="2" id="KW-1185">Reference proteome</keyword>
<reference evidence="2" key="1">
    <citation type="journal article" date="2006" name="PLoS Biol.">
        <title>Macronuclear genome sequence of the ciliate Tetrahymena thermophila, a model eukaryote.</title>
        <authorList>
            <person name="Eisen J.A."/>
            <person name="Coyne R.S."/>
            <person name="Wu M."/>
            <person name="Wu D."/>
            <person name="Thiagarajan M."/>
            <person name="Wortman J.R."/>
            <person name="Badger J.H."/>
            <person name="Ren Q."/>
            <person name="Amedeo P."/>
            <person name="Jones K.M."/>
            <person name="Tallon L.J."/>
            <person name="Delcher A.L."/>
            <person name="Salzberg S.L."/>
            <person name="Silva J.C."/>
            <person name="Haas B.J."/>
            <person name="Majoros W.H."/>
            <person name="Farzad M."/>
            <person name="Carlton J.M."/>
            <person name="Smith R.K. Jr."/>
            <person name="Garg J."/>
            <person name="Pearlman R.E."/>
            <person name="Karrer K.M."/>
            <person name="Sun L."/>
            <person name="Manning G."/>
            <person name="Elde N.C."/>
            <person name="Turkewitz A.P."/>
            <person name="Asai D.J."/>
            <person name="Wilkes D.E."/>
            <person name="Wang Y."/>
            <person name="Cai H."/>
            <person name="Collins K."/>
            <person name="Stewart B.A."/>
            <person name="Lee S.R."/>
            <person name="Wilamowska K."/>
            <person name="Weinberg Z."/>
            <person name="Ruzzo W.L."/>
            <person name="Wloga D."/>
            <person name="Gaertig J."/>
            <person name="Frankel J."/>
            <person name="Tsao C.-C."/>
            <person name="Gorovsky M.A."/>
            <person name="Keeling P.J."/>
            <person name="Waller R.F."/>
            <person name="Patron N.J."/>
            <person name="Cherry J.M."/>
            <person name="Stover N.A."/>
            <person name="Krieger C.J."/>
            <person name="del Toro C."/>
            <person name="Ryder H.F."/>
            <person name="Williamson S.C."/>
            <person name="Barbeau R.A."/>
            <person name="Hamilton E.P."/>
            <person name="Orias E."/>
        </authorList>
    </citation>
    <scope>NUCLEOTIDE SEQUENCE [LARGE SCALE GENOMIC DNA]</scope>
    <source>
        <strain evidence="2">SB210</strain>
    </source>
</reference>
<dbReference type="AlphaFoldDB" id="W7XEE1"/>
<sequence>MFHVQHALKEHIQIQIYLAKYPAKMAILWMIIVKNAFNVQTLNAFHVIKQINVLNVCKDIKYLQMVKLVWMYIARISMVNLTCLIKDALLMAISTSKIKFKQMIMKKNNRNFQLQILIILPKNKIHMVILQKFKLYQFFLNHWQQELSINRQSFMISKT</sequence>